<organism evidence="2 3">
    <name type="scientific">Sulfurimonas diazotrophicus</name>
    <dbReference type="NCBI Taxonomy" id="3131939"/>
    <lineage>
        <taxon>Bacteria</taxon>
        <taxon>Pseudomonadati</taxon>
        <taxon>Campylobacterota</taxon>
        <taxon>Epsilonproteobacteria</taxon>
        <taxon>Campylobacterales</taxon>
        <taxon>Sulfurimonadaceae</taxon>
        <taxon>Sulfurimonas</taxon>
    </lineage>
</organism>
<evidence type="ECO:0008006" key="4">
    <source>
        <dbReference type="Google" id="ProtNLM"/>
    </source>
</evidence>
<evidence type="ECO:0000313" key="3">
    <source>
        <dbReference type="Proteomes" id="UP001447842"/>
    </source>
</evidence>
<keyword evidence="1" id="KW-0732">Signal</keyword>
<sequence>MKKVTILAAALLASALYAAPSAEQQQAEAIKARQEAMLKQIQAELGLSDKQTKQWGDIHERYLKAHMKLRVDQNNEIQALLTDEQRKKFEAMQQRFREQLNKQMGAQKK</sequence>
<reference evidence="2 3" key="1">
    <citation type="submission" date="2024-03" db="EMBL/GenBank/DDBJ databases">
        <title>Sulfurimonas sp. HSL3-1.</title>
        <authorList>
            <person name="Wang S."/>
        </authorList>
    </citation>
    <scope>NUCLEOTIDE SEQUENCE [LARGE SCALE GENOMIC DNA]</scope>
    <source>
        <strain evidence="2 3">HSL3-1</strain>
    </source>
</reference>
<protein>
    <recommendedName>
        <fullName evidence="4">LTXXQ motif family protein</fullName>
    </recommendedName>
</protein>
<proteinExistence type="predicted"/>
<feature type="chain" id="PRO_5047314926" description="LTXXQ motif family protein" evidence="1">
    <location>
        <begin position="19"/>
        <end position="109"/>
    </location>
</feature>
<name>A0ABZ3HDU8_9BACT</name>
<accession>A0ABZ3HDU8</accession>
<keyword evidence="3" id="KW-1185">Reference proteome</keyword>
<evidence type="ECO:0000256" key="1">
    <source>
        <dbReference type="SAM" id="SignalP"/>
    </source>
</evidence>
<evidence type="ECO:0000313" key="2">
    <source>
        <dbReference type="EMBL" id="XAU15884.1"/>
    </source>
</evidence>
<dbReference type="Proteomes" id="UP001447842">
    <property type="component" value="Chromosome"/>
</dbReference>
<dbReference type="RefSeq" id="WP_345970991.1">
    <property type="nucleotide sequence ID" value="NZ_CP147920.1"/>
</dbReference>
<dbReference type="EMBL" id="CP147920">
    <property type="protein sequence ID" value="XAU15884.1"/>
    <property type="molecule type" value="Genomic_DNA"/>
</dbReference>
<gene>
    <name evidence="2" type="ORF">WCY31_04070</name>
</gene>
<feature type="signal peptide" evidence="1">
    <location>
        <begin position="1"/>
        <end position="18"/>
    </location>
</feature>